<dbReference type="Proteomes" id="UP001362999">
    <property type="component" value="Unassembled WGS sequence"/>
</dbReference>
<name>A0AAW0A8S1_9AGAR</name>
<keyword evidence="2" id="KW-1185">Reference proteome</keyword>
<reference evidence="1 2" key="1">
    <citation type="journal article" date="2024" name="J Genomics">
        <title>Draft genome sequencing and assembly of Favolaschia claudopus CIRM-BRFM 2984 isolated from oak limbs.</title>
        <authorList>
            <person name="Navarro D."/>
            <person name="Drula E."/>
            <person name="Chaduli D."/>
            <person name="Cazenave R."/>
            <person name="Ahrendt S."/>
            <person name="Wang J."/>
            <person name="Lipzen A."/>
            <person name="Daum C."/>
            <person name="Barry K."/>
            <person name="Grigoriev I.V."/>
            <person name="Favel A."/>
            <person name="Rosso M.N."/>
            <person name="Martin F."/>
        </authorList>
    </citation>
    <scope>NUCLEOTIDE SEQUENCE [LARGE SCALE GENOMIC DNA]</scope>
    <source>
        <strain evidence="1 2">CIRM-BRFM 2984</strain>
    </source>
</reference>
<proteinExistence type="predicted"/>
<evidence type="ECO:0000313" key="2">
    <source>
        <dbReference type="Proteomes" id="UP001362999"/>
    </source>
</evidence>
<comment type="caution">
    <text evidence="1">The sequence shown here is derived from an EMBL/GenBank/DDBJ whole genome shotgun (WGS) entry which is preliminary data.</text>
</comment>
<accession>A0AAW0A8S1</accession>
<protein>
    <submittedName>
        <fullName evidence="1">Uncharacterized protein</fullName>
    </submittedName>
</protein>
<sequence>LPTARGPLHTAIDHRGSFRTVTAQPVVYENPPFLQSHGTLSFRWRIVSRSPILSLVKPASYSGETMRAGLQFSPLVGPDAGIPFTSATFPHKPVPLVYRRPLPHPNPTPTLLQTISAPSHSPSSTGRYTAVARARILEEDTSTLCRLQASSCRPAFALSGPLSCLDANRGSIIGQLSTIEPSTWDYGEHESGSIASEEM</sequence>
<organism evidence="1 2">
    <name type="scientific">Favolaschia claudopus</name>
    <dbReference type="NCBI Taxonomy" id="2862362"/>
    <lineage>
        <taxon>Eukaryota</taxon>
        <taxon>Fungi</taxon>
        <taxon>Dikarya</taxon>
        <taxon>Basidiomycota</taxon>
        <taxon>Agaricomycotina</taxon>
        <taxon>Agaricomycetes</taxon>
        <taxon>Agaricomycetidae</taxon>
        <taxon>Agaricales</taxon>
        <taxon>Marasmiineae</taxon>
        <taxon>Mycenaceae</taxon>
        <taxon>Favolaschia</taxon>
    </lineage>
</organism>
<feature type="non-terminal residue" evidence="1">
    <location>
        <position position="1"/>
    </location>
</feature>
<dbReference type="EMBL" id="JAWWNJ010000079">
    <property type="protein sequence ID" value="KAK7002466.1"/>
    <property type="molecule type" value="Genomic_DNA"/>
</dbReference>
<evidence type="ECO:0000313" key="1">
    <source>
        <dbReference type="EMBL" id="KAK7002466.1"/>
    </source>
</evidence>
<gene>
    <name evidence="1" type="ORF">R3P38DRAFT_3043002</name>
</gene>
<dbReference type="AlphaFoldDB" id="A0AAW0A8S1"/>